<comment type="caution">
    <text evidence="3">The sequence shown here is derived from an EMBL/GenBank/DDBJ whole genome shotgun (WGS) entry which is preliminary data.</text>
</comment>
<dbReference type="EMBL" id="SRLD01000042">
    <property type="protein sequence ID" value="TGE14071.1"/>
    <property type="molecule type" value="Genomic_DNA"/>
</dbReference>
<dbReference type="AlphaFoldDB" id="A0A4Z0PG30"/>
<dbReference type="OrthoDB" id="648623at2"/>
<evidence type="ECO:0008006" key="5">
    <source>
        <dbReference type="Google" id="ProtNLM"/>
    </source>
</evidence>
<feature type="chain" id="PRO_5021412506" description="DUF3828 domain-containing protein" evidence="2">
    <location>
        <begin position="21"/>
        <end position="205"/>
    </location>
</feature>
<feature type="signal peptide" evidence="2">
    <location>
        <begin position="1"/>
        <end position="20"/>
    </location>
</feature>
<evidence type="ECO:0000256" key="1">
    <source>
        <dbReference type="SAM" id="MobiDB-lite"/>
    </source>
</evidence>
<protein>
    <recommendedName>
        <fullName evidence="5">DUF3828 domain-containing protein</fullName>
    </recommendedName>
</protein>
<keyword evidence="4" id="KW-1185">Reference proteome</keyword>
<organism evidence="3 4">
    <name type="scientific">Hymenobacter elongatus</name>
    <dbReference type="NCBI Taxonomy" id="877208"/>
    <lineage>
        <taxon>Bacteria</taxon>
        <taxon>Pseudomonadati</taxon>
        <taxon>Bacteroidota</taxon>
        <taxon>Cytophagia</taxon>
        <taxon>Cytophagales</taxon>
        <taxon>Hymenobacteraceae</taxon>
        <taxon>Hymenobacter</taxon>
    </lineage>
</organism>
<accession>A0A4Z0PG30</accession>
<feature type="region of interest" description="Disordered" evidence="1">
    <location>
        <begin position="17"/>
        <end position="43"/>
    </location>
</feature>
<sequence>MRKYLILFLAAAPTACTSPADQPAKVERPVPVPEPTTVASSTAGPDQTVRQFVDWYLAKWETLPTDFLLNDDGQDSTMFYAVNFPGTEIWLREVQKSGTVSSTYLAGWRTYFRRYADTLQLHPQNDGPPAGFDYDFLMLSQEADARAAELKVGTLVVTRRQGRRAQVQARGPRHENWQEGLDFELTQAADGRWLIDKITPGGSDL</sequence>
<dbReference type="Proteomes" id="UP000297739">
    <property type="component" value="Unassembled WGS sequence"/>
</dbReference>
<gene>
    <name evidence="3" type="ORF">E5J99_17610</name>
</gene>
<dbReference type="RefSeq" id="WP_135499134.1">
    <property type="nucleotide sequence ID" value="NZ_SRLD01000042.1"/>
</dbReference>
<reference evidence="3 4" key="1">
    <citation type="submission" date="2019-04" db="EMBL/GenBank/DDBJ databases">
        <authorList>
            <person name="Feng G."/>
            <person name="Zhang J."/>
            <person name="Zhu H."/>
        </authorList>
    </citation>
    <scope>NUCLEOTIDE SEQUENCE [LARGE SCALE GENOMIC DNA]</scope>
    <source>
        <strain evidence="3 4">JCM 17223</strain>
    </source>
</reference>
<evidence type="ECO:0000313" key="4">
    <source>
        <dbReference type="Proteomes" id="UP000297739"/>
    </source>
</evidence>
<name>A0A4Z0PG30_9BACT</name>
<keyword evidence="2" id="KW-0732">Signal</keyword>
<evidence type="ECO:0000256" key="2">
    <source>
        <dbReference type="SAM" id="SignalP"/>
    </source>
</evidence>
<proteinExistence type="predicted"/>
<evidence type="ECO:0000313" key="3">
    <source>
        <dbReference type="EMBL" id="TGE14071.1"/>
    </source>
</evidence>